<proteinExistence type="predicted"/>
<evidence type="ECO:0000313" key="1">
    <source>
        <dbReference type="EMBL" id="MCP9565774.1"/>
    </source>
</evidence>
<accession>A0AAW5IMM5</accession>
<comment type="caution">
    <text evidence="1">The sequence shown here is derived from an EMBL/GenBank/DDBJ whole genome shotgun (WGS) entry which is preliminary data.</text>
</comment>
<organism evidence="1 2">
    <name type="scientific">Segatella copri</name>
    <dbReference type="NCBI Taxonomy" id="165179"/>
    <lineage>
        <taxon>Bacteria</taxon>
        <taxon>Pseudomonadati</taxon>
        <taxon>Bacteroidota</taxon>
        <taxon>Bacteroidia</taxon>
        <taxon>Bacteroidales</taxon>
        <taxon>Prevotellaceae</taxon>
        <taxon>Segatella</taxon>
    </lineage>
</organism>
<evidence type="ECO:0008006" key="3">
    <source>
        <dbReference type="Google" id="ProtNLM"/>
    </source>
</evidence>
<name>A0AAW5IMM5_9BACT</name>
<dbReference type="RefSeq" id="WP_254953933.1">
    <property type="nucleotide sequence ID" value="NZ_JANDWY010000049.1"/>
</dbReference>
<sequence length="220" mass="26969">MNEAGFYKLSMDLRNLARKIPLHWGQVQNNKVDDKINMFDIFHYEELEKQIASLPITSQNYLRRRWYLWKCSECDEYLFYCNDNVEKNPNKYDKEYDVKINNRYHFDIKGTVVPREMRDNIEILLENPQEMINFYYDRQSTGRRYDIQNRLFVVHHSFVEPQREFYLRCAWKSKRAIYKYFCEIVEDIEFYQTHGVFAGVIFILERERGKVEFKICGLKR</sequence>
<reference evidence="1" key="1">
    <citation type="submission" date="2022-07" db="EMBL/GenBank/DDBJ databases">
        <title>Prevotella copri.</title>
        <authorList>
            <person name="Yang C."/>
        </authorList>
    </citation>
    <scope>NUCLEOTIDE SEQUENCE</scope>
    <source>
        <strain evidence="1">HF2107</strain>
    </source>
</reference>
<protein>
    <recommendedName>
        <fullName evidence="3">WYL domain-containing protein</fullName>
    </recommendedName>
</protein>
<dbReference type="AlphaFoldDB" id="A0AAW5IMM5"/>
<dbReference type="EMBL" id="JANDWZ010000052">
    <property type="protein sequence ID" value="MCP9565774.1"/>
    <property type="molecule type" value="Genomic_DNA"/>
</dbReference>
<evidence type="ECO:0000313" key="2">
    <source>
        <dbReference type="Proteomes" id="UP001205531"/>
    </source>
</evidence>
<gene>
    <name evidence="1" type="ORF">NNC64_14705</name>
</gene>
<dbReference type="Proteomes" id="UP001205531">
    <property type="component" value="Unassembled WGS sequence"/>
</dbReference>